<evidence type="ECO:0000313" key="2">
    <source>
        <dbReference type="Proteomes" id="UP000799750"/>
    </source>
</evidence>
<keyword evidence="2" id="KW-1185">Reference proteome</keyword>
<proteinExistence type="predicted"/>
<gene>
    <name evidence="1" type="ORF">BU16DRAFT_545572</name>
</gene>
<sequence>MAAVEIIRDIATGVYQPTTADDALTRLHEVTKTRYRRSVPWYGNLTARVEAGRATQEDRVDYDAIDSLILEASGGYRHAIETAMLLALAMGGDIEVHITAAKNANRLQATEFLHDQLLELIEDMQGVGQTLGQILRDIDVRCCSLMACGTVNPAREVGSGVGFATMVLSSMFHADWGAEDVVERVQEYVKVMRPYA</sequence>
<dbReference type="EMBL" id="MU004204">
    <property type="protein sequence ID" value="KAF2488299.1"/>
    <property type="molecule type" value="Genomic_DNA"/>
</dbReference>
<accession>A0A6A6Q8C7</accession>
<reference evidence="1" key="1">
    <citation type="journal article" date="2020" name="Stud. Mycol.">
        <title>101 Dothideomycetes genomes: a test case for predicting lifestyles and emergence of pathogens.</title>
        <authorList>
            <person name="Haridas S."/>
            <person name="Albert R."/>
            <person name="Binder M."/>
            <person name="Bloem J."/>
            <person name="Labutti K."/>
            <person name="Salamov A."/>
            <person name="Andreopoulos B."/>
            <person name="Baker S."/>
            <person name="Barry K."/>
            <person name="Bills G."/>
            <person name="Bluhm B."/>
            <person name="Cannon C."/>
            <person name="Castanera R."/>
            <person name="Culley D."/>
            <person name="Daum C."/>
            <person name="Ezra D."/>
            <person name="Gonzalez J."/>
            <person name="Henrissat B."/>
            <person name="Kuo A."/>
            <person name="Liang C."/>
            <person name="Lipzen A."/>
            <person name="Lutzoni F."/>
            <person name="Magnuson J."/>
            <person name="Mondo S."/>
            <person name="Nolan M."/>
            <person name="Ohm R."/>
            <person name="Pangilinan J."/>
            <person name="Park H.-J."/>
            <person name="Ramirez L."/>
            <person name="Alfaro M."/>
            <person name="Sun H."/>
            <person name="Tritt A."/>
            <person name="Yoshinaga Y."/>
            <person name="Zwiers L.-H."/>
            <person name="Turgeon B."/>
            <person name="Goodwin S."/>
            <person name="Spatafora J."/>
            <person name="Crous P."/>
            <person name="Grigoriev I."/>
        </authorList>
    </citation>
    <scope>NUCLEOTIDE SEQUENCE</scope>
    <source>
        <strain evidence="1">CBS 269.34</strain>
    </source>
</reference>
<dbReference type="Proteomes" id="UP000799750">
    <property type="component" value="Unassembled WGS sequence"/>
</dbReference>
<protein>
    <submittedName>
        <fullName evidence="1">Uncharacterized protein</fullName>
    </submittedName>
</protein>
<name>A0A6A6Q8C7_9PEZI</name>
<evidence type="ECO:0000313" key="1">
    <source>
        <dbReference type="EMBL" id="KAF2488299.1"/>
    </source>
</evidence>
<dbReference type="AlphaFoldDB" id="A0A6A6Q8C7"/>
<organism evidence="1 2">
    <name type="scientific">Lophium mytilinum</name>
    <dbReference type="NCBI Taxonomy" id="390894"/>
    <lineage>
        <taxon>Eukaryota</taxon>
        <taxon>Fungi</taxon>
        <taxon>Dikarya</taxon>
        <taxon>Ascomycota</taxon>
        <taxon>Pezizomycotina</taxon>
        <taxon>Dothideomycetes</taxon>
        <taxon>Pleosporomycetidae</taxon>
        <taxon>Mytilinidiales</taxon>
        <taxon>Mytilinidiaceae</taxon>
        <taxon>Lophium</taxon>
    </lineage>
</organism>